<keyword evidence="4" id="KW-0479">Metal-binding</keyword>
<proteinExistence type="inferred from homology"/>
<dbReference type="PROSITE" id="PS00444">
    <property type="entry name" value="POLYPRENYL_SYNTHASE_2"/>
    <property type="match status" value="1"/>
</dbReference>
<dbReference type="CDD" id="cd00685">
    <property type="entry name" value="Trans_IPPS_HT"/>
    <property type="match status" value="1"/>
</dbReference>
<dbReference type="EMBL" id="UINC01018445">
    <property type="protein sequence ID" value="SVA77480.1"/>
    <property type="molecule type" value="Genomic_DNA"/>
</dbReference>
<dbReference type="InterPro" id="IPR033749">
    <property type="entry name" value="Polyprenyl_synt_CS"/>
</dbReference>
<keyword evidence="5" id="KW-0460">Magnesium</keyword>
<dbReference type="InterPro" id="IPR000092">
    <property type="entry name" value="Polyprenyl_synt"/>
</dbReference>
<dbReference type="GO" id="GO:0046872">
    <property type="term" value="F:metal ion binding"/>
    <property type="evidence" value="ECO:0007669"/>
    <property type="project" value="UniProtKB-KW"/>
</dbReference>
<dbReference type="PANTHER" id="PTHR12001:SF69">
    <property type="entry name" value="ALL TRANS-POLYPRENYL-DIPHOSPHATE SYNTHASE PDSS1"/>
    <property type="match status" value="1"/>
</dbReference>
<evidence type="ECO:0000256" key="3">
    <source>
        <dbReference type="ARBA" id="ARBA00022679"/>
    </source>
</evidence>
<comment type="similarity">
    <text evidence="2">Belongs to the FPP/GGPP synthase family.</text>
</comment>
<evidence type="ECO:0000256" key="4">
    <source>
        <dbReference type="ARBA" id="ARBA00022723"/>
    </source>
</evidence>
<evidence type="ECO:0008006" key="7">
    <source>
        <dbReference type="Google" id="ProtNLM"/>
    </source>
</evidence>
<dbReference type="PANTHER" id="PTHR12001">
    <property type="entry name" value="GERANYLGERANYL PYROPHOSPHATE SYNTHASE"/>
    <property type="match status" value="1"/>
</dbReference>
<comment type="cofactor">
    <cofactor evidence="1">
        <name>Mg(2+)</name>
        <dbReference type="ChEBI" id="CHEBI:18420"/>
    </cofactor>
</comment>
<keyword evidence="3" id="KW-0808">Transferase</keyword>
<accession>A0A381YKI2</accession>
<sequence>MIHVATLIHDDVVDDANLRRGWPSVNRVWKNKLSILVGDFMFSKALTNMIHLKDFDALDILSSTAERLSQGEIQQIEKAIKKNMTEEIYYQMVSDKTASLFSAACKLGVMTVTEDNDKREALAKFGEKFGLVFQIKDDLLDITGNVEGLGKPAGFDLKKNILTLPLIHLFEKLDSSDSKRVKRQLRNHVKKSELKEIRMLIENHGGIQFAEKQIDRLSKEAQDELNIFPDSVYKDSLLAALKFNSHRNN</sequence>
<protein>
    <recommendedName>
        <fullName evidence="7">Polyprenyl synthetase</fullName>
    </recommendedName>
</protein>
<name>A0A381YKI2_9ZZZZ</name>
<dbReference type="InterPro" id="IPR008949">
    <property type="entry name" value="Isoprenoid_synthase_dom_sf"/>
</dbReference>
<dbReference type="PROSITE" id="PS00723">
    <property type="entry name" value="POLYPRENYL_SYNTHASE_1"/>
    <property type="match status" value="1"/>
</dbReference>
<evidence type="ECO:0000256" key="5">
    <source>
        <dbReference type="ARBA" id="ARBA00022842"/>
    </source>
</evidence>
<dbReference type="GO" id="GO:0008299">
    <property type="term" value="P:isoprenoid biosynthetic process"/>
    <property type="evidence" value="ECO:0007669"/>
    <property type="project" value="InterPro"/>
</dbReference>
<evidence type="ECO:0000256" key="1">
    <source>
        <dbReference type="ARBA" id="ARBA00001946"/>
    </source>
</evidence>
<dbReference type="Pfam" id="PF00348">
    <property type="entry name" value="polyprenyl_synt"/>
    <property type="match status" value="1"/>
</dbReference>
<evidence type="ECO:0000256" key="2">
    <source>
        <dbReference type="ARBA" id="ARBA00006706"/>
    </source>
</evidence>
<gene>
    <name evidence="6" type="ORF">METZ01_LOCUS130334</name>
</gene>
<dbReference type="AlphaFoldDB" id="A0A381YKI2"/>
<dbReference type="SUPFAM" id="SSF48576">
    <property type="entry name" value="Terpenoid synthases"/>
    <property type="match status" value="1"/>
</dbReference>
<dbReference type="Gene3D" id="1.10.600.10">
    <property type="entry name" value="Farnesyl Diphosphate Synthase"/>
    <property type="match status" value="1"/>
</dbReference>
<dbReference type="GO" id="GO:0004659">
    <property type="term" value="F:prenyltransferase activity"/>
    <property type="evidence" value="ECO:0007669"/>
    <property type="project" value="InterPro"/>
</dbReference>
<evidence type="ECO:0000313" key="6">
    <source>
        <dbReference type="EMBL" id="SVA77480.1"/>
    </source>
</evidence>
<dbReference type="SFLD" id="SFLDS00005">
    <property type="entry name" value="Isoprenoid_Synthase_Type_I"/>
    <property type="match status" value="1"/>
</dbReference>
<reference evidence="6" key="1">
    <citation type="submission" date="2018-05" db="EMBL/GenBank/DDBJ databases">
        <authorList>
            <person name="Lanie J.A."/>
            <person name="Ng W.-L."/>
            <person name="Kazmierczak K.M."/>
            <person name="Andrzejewski T.M."/>
            <person name="Davidsen T.M."/>
            <person name="Wayne K.J."/>
            <person name="Tettelin H."/>
            <person name="Glass J.I."/>
            <person name="Rusch D."/>
            <person name="Podicherti R."/>
            <person name="Tsui H.-C.T."/>
            <person name="Winkler M.E."/>
        </authorList>
    </citation>
    <scope>NUCLEOTIDE SEQUENCE</scope>
</reference>
<organism evidence="6">
    <name type="scientific">marine metagenome</name>
    <dbReference type="NCBI Taxonomy" id="408172"/>
    <lineage>
        <taxon>unclassified sequences</taxon>
        <taxon>metagenomes</taxon>
        <taxon>ecological metagenomes</taxon>
    </lineage>
</organism>